<keyword evidence="2" id="KW-0472">Membrane</keyword>
<proteinExistence type="predicted"/>
<keyword evidence="2" id="KW-1133">Transmembrane helix</keyword>
<protein>
    <submittedName>
        <fullName evidence="3">Uncharacterized protein</fullName>
    </submittedName>
</protein>
<feature type="compositionally biased region" description="Basic residues" evidence="1">
    <location>
        <begin position="1"/>
        <end position="11"/>
    </location>
</feature>
<evidence type="ECO:0000313" key="3">
    <source>
        <dbReference type="EMBL" id="KAE9409780.1"/>
    </source>
</evidence>
<gene>
    <name evidence="3" type="ORF">BT96DRAFT_913287</name>
</gene>
<organism evidence="3 4">
    <name type="scientific">Gymnopus androsaceus JB14</name>
    <dbReference type="NCBI Taxonomy" id="1447944"/>
    <lineage>
        <taxon>Eukaryota</taxon>
        <taxon>Fungi</taxon>
        <taxon>Dikarya</taxon>
        <taxon>Basidiomycota</taxon>
        <taxon>Agaricomycotina</taxon>
        <taxon>Agaricomycetes</taxon>
        <taxon>Agaricomycetidae</taxon>
        <taxon>Agaricales</taxon>
        <taxon>Marasmiineae</taxon>
        <taxon>Omphalotaceae</taxon>
        <taxon>Gymnopus</taxon>
    </lineage>
</organism>
<evidence type="ECO:0000256" key="1">
    <source>
        <dbReference type="SAM" id="MobiDB-lite"/>
    </source>
</evidence>
<name>A0A6A4III0_9AGAR</name>
<feature type="transmembrane region" description="Helical" evidence="2">
    <location>
        <begin position="34"/>
        <end position="58"/>
    </location>
</feature>
<sequence>MFRFLPRRSLRHFSTSSARSNEAPTEPKDFRPPWVYTLSGVASNVSIFGVMVYAIFFYDFGNDEHVFQPVRRWVARQKASIFALSPAEEKLIEAEKRKAEANDLSKNGS</sequence>
<evidence type="ECO:0000313" key="4">
    <source>
        <dbReference type="Proteomes" id="UP000799118"/>
    </source>
</evidence>
<keyword evidence="4" id="KW-1185">Reference proteome</keyword>
<keyword evidence="2" id="KW-0812">Transmembrane</keyword>
<dbReference type="OrthoDB" id="192748at2759"/>
<evidence type="ECO:0000256" key="2">
    <source>
        <dbReference type="SAM" id="Phobius"/>
    </source>
</evidence>
<dbReference type="EMBL" id="ML769387">
    <property type="protein sequence ID" value="KAE9409780.1"/>
    <property type="molecule type" value="Genomic_DNA"/>
</dbReference>
<reference evidence="3" key="1">
    <citation type="journal article" date="2019" name="Environ. Microbiol.">
        <title>Fungal ecological strategies reflected in gene transcription - a case study of two litter decomposers.</title>
        <authorList>
            <person name="Barbi F."/>
            <person name="Kohler A."/>
            <person name="Barry K."/>
            <person name="Baskaran P."/>
            <person name="Daum C."/>
            <person name="Fauchery L."/>
            <person name="Ihrmark K."/>
            <person name="Kuo A."/>
            <person name="LaButti K."/>
            <person name="Lipzen A."/>
            <person name="Morin E."/>
            <person name="Grigoriev I.V."/>
            <person name="Henrissat B."/>
            <person name="Lindahl B."/>
            <person name="Martin F."/>
        </authorList>
    </citation>
    <scope>NUCLEOTIDE SEQUENCE</scope>
    <source>
        <strain evidence="3">JB14</strain>
    </source>
</reference>
<feature type="compositionally biased region" description="Polar residues" evidence="1">
    <location>
        <begin position="12"/>
        <end position="23"/>
    </location>
</feature>
<dbReference type="Proteomes" id="UP000799118">
    <property type="component" value="Unassembled WGS sequence"/>
</dbReference>
<accession>A0A6A4III0</accession>
<dbReference type="AlphaFoldDB" id="A0A6A4III0"/>
<feature type="region of interest" description="Disordered" evidence="1">
    <location>
        <begin position="1"/>
        <end position="30"/>
    </location>
</feature>